<dbReference type="InParanoid" id="G3J3A4"/>
<evidence type="ECO:0000256" key="6">
    <source>
        <dbReference type="SAM" id="Phobius"/>
    </source>
</evidence>
<dbReference type="VEuPathDB" id="FungiDB:CCM_00288"/>
<dbReference type="GO" id="GO:0071944">
    <property type="term" value="C:cell periphery"/>
    <property type="evidence" value="ECO:0007669"/>
    <property type="project" value="UniProtKB-ARBA"/>
</dbReference>
<feature type="region of interest" description="Disordered" evidence="5">
    <location>
        <begin position="115"/>
        <end position="176"/>
    </location>
</feature>
<dbReference type="OrthoDB" id="3557178at2759"/>
<evidence type="ECO:0000256" key="2">
    <source>
        <dbReference type="ARBA" id="ARBA00022692"/>
    </source>
</evidence>
<dbReference type="eggNOG" id="ENOG502T2MK">
    <property type="taxonomic scope" value="Eukaryota"/>
</dbReference>
<keyword evidence="8" id="KW-1185">Reference proteome</keyword>
<feature type="compositionally biased region" description="Low complexity" evidence="5">
    <location>
        <begin position="265"/>
        <end position="274"/>
    </location>
</feature>
<proteinExistence type="predicted"/>
<keyword evidence="4 6" id="KW-0472">Membrane</keyword>
<evidence type="ECO:0000256" key="1">
    <source>
        <dbReference type="ARBA" id="ARBA00004167"/>
    </source>
</evidence>
<protein>
    <submittedName>
        <fullName evidence="7">Uncharacterized protein</fullName>
    </submittedName>
</protein>
<dbReference type="PANTHER" id="PTHR15549">
    <property type="entry name" value="PAIRED IMMUNOGLOBULIN-LIKE TYPE 2 RECEPTOR"/>
    <property type="match status" value="1"/>
</dbReference>
<dbReference type="KEGG" id="cmt:CCM_00288"/>
<dbReference type="Proteomes" id="UP000001610">
    <property type="component" value="Unassembled WGS sequence"/>
</dbReference>
<dbReference type="GO" id="GO:0016020">
    <property type="term" value="C:membrane"/>
    <property type="evidence" value="ECO:0007669"/>
    <property type="project" value="UniProtKB-SubCell"/>
</dbReference>
<name>G3J3A4_CORMM</name>
<keyword evidence="3 6" id="KW-1133">Transmembrane helix</keyword>
<feature type="region of interest" description="Disordered" evidence="5">
    <location>
        <begin position="213"/>
        <end position="285"/>
    </location>
</feature>
<accession>G3J3A4</accession>
<feature type="compositionally biased region" description="Polar residues" evidence="5">
    <location>
        <begin position="245"/>
        <end position="260"/>
    </location>
</feature>
<dbReference type="AlphaFoldDB" id="G3J3A4"/>
<dbReference type="HOGENOM" id="CLU_885969_0_0_1"/>
<organism evidence="7 8">
    <name type="scientific">Cordyceps militaris (strain CM01)</name>
    <name type="common">Caterpillar fungus</name>
    <dbReference type="NCBI Taxonomy" id="983644"/>
    <lineage>
        <taxon>Eukaryota</taxon>
        <taxon>Fungi</taxon>
        <taxon>Dikarya</taxon>
        <taxon>Ascomycota</taxon>
        <taxon>Pezizomycotina</taxon>
        <taxon>Sordariomycetes</taxon>
        <taxon>Hypocreomycetidae</taxon>
        <taxon>Hypocreales</taxon>
        <taxon>Cordycipitaceae</taxon>
        <taxon>Cordyceps</taxon>
    </lineage>
</organism>
<evidence type="ECO:0000313" key="8">
    <source>
        <dbReference type="Proteomes" id="UP000001610"/>
    </source>
</evidence>
<evidence type="ECO:0000313" key="7">
    <source>
        <dbReference type="EMBL" id="EGX95634.1"/>
    </source>
</evidence>
<feature type="transmembrane region" description="Helical" evidence="6">
    <location>
        <begin position="178"/>
        <end position="201"/>
    </location>
</feature>
<feature type="compositionally biased region" description="Low complexity" evidence="5">
    <location>
        <begin position="115"/>
        <end position="161"/>
    </location>
</feature>
<keyword evidence="2 6" id="KW-0812">Transmembrane</keyword>
<evidence type="ECO:0000256" key="3">
    <source>
        <dbReference type="ARBA" id="ARBA00022989"/>
    </source>
</evidence>
<dbReference type="OMA" id="ATNIFCW"/>
<comment type="subcellular location">
    <subcellularLocation>
        <location evidence="1">Membrane</location>
        <topology evidence="1">Single-pass membrane protein</topology>
    </subcellularLocation>
</comment>
<evidence type="ECO:0000256" key="5">
    <source>
        <dbReference type="SAM" id="MobiDB-lite"/>
    </source>
</evidence>
<gene>
    <name evidence="7" type="ORF">CCM_00288</name>
</gene>
<dbReference type="EMBL" id="JH126399">
    <property type="protein sequence ID" value="EGX95634.1"/>
    <property type="molecule type" value="Genomic_DNA"/>
</dbReference>
<dbReference type="InterPro" id="IPR051694">
    <property type="entry name" value="Immunoregulatory_rcpt-like"/>
</dbReference>
<evidence type="ECO:0000256" key="4">
    <source>
        <dbReference type="ARBA" id="ARBA00023136"/>
    </source>
</evidence>
<dbReference type="GeneID" id="18162323"/>
<sequence>MAAQITDSPKFEGWYIHPDGTTEALTCPQGTFTGSGKFAACCGQSKCAIATTCKDNKLTYDNFAIGSCPGSAVCQTMSVMAAPGATDVTSSIFCAQYWYAIEAYRDTVPVTTASATTTSSSSSSSSSSTSASTGSTPTSNTASSTTDPSSSTSPLGTTAPTRPAASPDPSTGGSASKAWIAGAVVGALAALALLAFAIWFLRRRAQKKRLAAAANAPQEIGGYERPADGNWQNKQYFGASHPKSESTSAGYYAPVQQNQVHELPGGEQVGQVGQSEPRVQGEQRG</sequence>
<reference evidence="7 8" key="1">
    <citation type="journal article" date="2011" name="Genome Biol.">
        <title>Genome sequence of the insect pathogenic fungus Cordyceps militaris, a valued traditional Chinese medicine.</title>
        <authorList>
            <person name="Zheng P."/>
            <person name="Xia Y."/>
            <person name="Xiao G."/>
            <person name="Xiong C."/>
            <person name="Hu X."/>
            <person name="Zhang S."/>
            <person name="Zheng H."/>
            <person name="Huang Y."/>
            <person name="Zhou Y."/>
            <person name="Wang S."/>
            <person name="Zhao G.P."/>
            <person name="Liu X."/>
            <person name="St Leger R.J."/>
            <person name="Wang C."/>
        </authorList>
    </citation>
    <scope>NUCLEOTIDE SEQUENCE [LARGE SCALE GENOMIC DNA]</scope>
    <source>
        <strain evidence="7 8">CM01</strain>
    </source>
</reference>
<dbReference type="PANTHER" id="PTHR15549:SF30">
    <property type="entry name" value="MID2 DOMAIN-CONTAINING PROTEIN"/>
    <property type="match status" value="1"/>
</dbReference>
<dbReference type="RefSeq" id="XP_006665511.1">
    <property type="nucleotide sequence ID" value="XM_006665448.1"/>
</dbReference>